<dbReference type="EMBL" id="GL377307">
    <property type="protein sequence ID" value="EFI96273.1"/>
    <property type="molecule type" value="Genomic_DNA"/>
</dbReference>
<reference evidence="1 2" key="1">
    <citation type="journal article" date="2010" name="Nat. Biotechnol.">
        <title>Genome sequence of the model mushroom Schizophyllum commune.</title>
        <authorList>
            <person name="Ohm R.A."/>
            <person name="de Jong J.F."/>
            <person name="Lugones L.G."/>
            <person name="Aerts A."/>
            <person name="Kothe E."/>
            <person name="Stajich J.E."/>
            <person name="de Vries R.P."/>
            <person name="Record E."/>
            <person name="Levasseur A."/>
            <person name="Baker S.E."/>
            <person name="Bartholomew K.A."/>
            <person name="Coutinho P.M."/>
            <person name="Erdmann S."/>
            <person name="Fowler T.J."/>
            <person name="Gathman A.C."/>
            <person name="Lombard V."/>
            <person name="Henrissat B."/>
            <person name="Knabe N."/>
            <person name="Kuees U."/>
            <person name="Lilly W.W."/>
            <person name="Lindquist E."/>
            <person name="Lucas S."/>
            <person name="Magnuson J.K."/>
            <person name="Piumi F."/>
            <person name="Raudaskoski M."/>
            <person name="Salamov A."/>
            <person name="Schmutz J."/>
            <person name="Schwarze F.W.M.R."/>
            <person name="vanKuyk P.A."/>
            <person name="Horton J.S."/>
            <person name="Grigoriev I.V."/>
            <person name="Woesten H.A.B."/>
        </authorList>
    </citation>
    <scope>NUCLEOTIDE SEQUENCE [LARGE SCALE GENOMIC DNA]</scope>
    <source>
        <strain evidence="2">H4-8 / FGSC 9210</strain>
    </source>
</reference>
<dbReference type="AlphaFoldDB" id="D8Q6P2"/>
<keyword evidence="2" id="KW-1185">Reference proteome</keyword>
<proteinExistence type="predicted"/>
<organism evidence="2">
    <name type="scientific">Schizophyllum commune (strain H4-8 / FGSC 9210)</name>
    <name type="common">Split gill fungus</name>
    <dbReference type="NCBI Taxonomy" id="578458"/>
    <lineage>
        <taxon>Eukaryota</taxon>
        <taxon>Fungi</taxon>
        <taxon>Dikarya</taxon>
        <taxon>Basidiomycota</taxon>
        <taxon>Agaricomycotina</taxon>
        <taxon>Agaricomycetes</taxon>
        <taxon>Agaricomycetidae</taxon>
        <taxon>Agaricales</taxon>
        <taxon>Schizophyllaceae</taxon>
        <taxon>Schizophyllum</taxon>
    </lineage>
</organism>
<dbReference type="VEuPathDB" id="FungiDB:SCHCODRAFT_02545613"/>
<dbReference type="HOGENOM" id="CLU_483248_0_0_1"/>
<name>D8Q6P2_SCHCM</name>
<gene>
    <name evidence="1" type="ORF">SCHCODRAFT_257316</name>
</gene>
<dbReference type="InParanoid" id="D8Q6P2"/>
<evidence type="ECO:0000313" key="1">
    <source>
        <dbReference type="EMBL" id="EFI96273.1"/>
    </source>
</evidence>
<sequence length="564" mass="63943">MARYRRVDQELARLQSLFERARDTVSAQGDLQPLLSRCEAIVARGIAFSLLDEDPELIPSDTLFEASRVRALRHSFEAYAQWIDLFCNERNLNLSKDPVHVNRVFSWVEVLHPMHRRLPASTPAEQDLVLTLNVAITKILSSLDKKTDLMPYLFSNPRTLFLAVDLWVHMPSYFSQSLADGTAPAVALMLSNTVKSMFKFSLANEAAIILFAELLRTVPDSRGLYRCLVGHMKFLALMRRGDARRQAWETHFLLVGTTKNLIGRFRPFRPLPRGMYRRIIEAATLCLHEGYTSAVRDAIMALRMLFLGAASCPRGYVCAIEVDVLGFMARAHAAGIRGGGGAPEDDSDIILLHMRASLVFPSVLRALHRKHGAELGDAGNRKSPIEREFPGLVQFFRRRWDECTDEVAKELHSKTCRSNDGVWGIGDTITLSDMRDIVRMIHSIIVAQRDCIVEGVISAAQRIINPPTKEEFWQEITESWKAGRGTPDPLLAPDMPLEVYIAFDLFSPPTQGRGDFDFRFLLRETHEEVDPDKFVVDVRFELKAEMIIRTLPVVYYVQQLQSME</sequence>
<dbReference type="Proteomes" id="UP000007431">
    <property type="component" value="Unassembled WGS sequence"/>
</dbReference>
<protein>
    <submittedName>
        <fullName evidence="1">Uncharacterized protein</fullName>
    </submittedName>
</protein>
<accession>D8Q6P2</accession>
<evidence type="ECO:0000313" key="2">
    <source>
        <dbReference type="Proteomes" id="UP000007431"/>
    </source>
</evidence>